<dbReference type="EMBL" id="JAGGJX010000001">
    <property type="protein sequence ID" value="MBP1854095.1"/>
    <property type="molecule type" value="Genomic_DNA"/>
</dbReference>
<feature type="domain" description="Elp3/MiaA/NifB-like radical SAM core" evidence="4">
    <location>
        <begin position="21"/>
        <end position="242"/>
    </location>
</feature>
<evidence type="ECO:0000313" key="5">
    <source>
        <dbReference type="EMBL" id="MBP1854095.1"/>
    </source>
</evidence>
<comment type="caution">
    <text evidence="5">The sequence shown here is derived from an EMBL/GenBank/DDBJ whole genome shotgun (WGS) entry which is preliminary data.</text>
</comment>
<gene>
    <name evidence="5" type="ORF">J2Z43_000485</name>
</gene>
<dbReference type="SUPFAM" id="SSF102114">
    <property type="entry name" value="Radical SAM enzymes"/>
    <property type="match status" value="1"/>
</dbReference>
<dbReference type="Gene3D" id="3.80.30.30">
    <property type="match status" value="1"/>
</dbReference>
<keyword evidence="3" id="KW-0411">Iron-sulfur</keyword>
<dbReference type="RefSeq" id="WP_209455671.1">
    <property type="nucleotide sequence ID" value="NZ_BAAACS010000017.1"/>
</dbReference>
<sequence>MEFIPAKTIVNKTKTSCWFGINYIMNIYKGCCHGCIYCDSRSRCYQIDNFDTVRAKLDSTDMIDRELKSKIKKGVIGTGAMSDPYNPFEKKYKLTREALKLIDKYRFGVAIDTKSSLITRDIDILKDIKDHSPTIAKITITTWDDKISKIVEPYVSSSSERFESIRKLSEAGIYTGILMGPMLPFIEDTKDNVMGIVNLAYENGANFISTHPGLTLRDNQREWYYNKLDETFPNLKHKYIKTYEDRYDCLSPKYKELMYIFKEECAKKNILYKMEDIIDAYKKSYETTQISLFD</sequence>
<dbReference type="SFLD" id="SFLDS00029">
    <property type="entry name" value="Radical_SAM"/>
    <property type="match status" value="1"/>
</dbReference>
<keyword evidence="1" id="KW-0479">Metal-binding</keyword>
<dbReference type="SMART" id="SM00729">
    <property type="entry name" value="Elp3"/>
    <property type="match status" value="1"/>
</dbReference>
<protein>
    <submittedName>
        <fullName evidence="5">DNA repair photolyase</fullName>
    </submittedName>
</protein>
<evidence type="ECO:0000256" key="1">
    <source>
        <dbReference type="ARBA" id="ARBA00022723"/>
    </source>
</evidence>
<evidence type="ECO:0000256" key="3">
    <source>
        <dbReference type="ARBA" id="ARBA00023014"/>
    </source>
</evidence>
<dbReference type="InterPro" id="IPR040086">
    <property type="entry name" value="MJ0683-like"/>
</dbReference>
<dbReference type="InterPro" id="IPR058240">
    <property type="entry name" value="rSAM_sf"/>
</dbReference>
<keyword evidence="2" id="KW-0408">Iron</keyword>
<name>A0ABS4E825_9FIRM</name>
<organism evidence="5 6">
    <name type="scientific">Metaclostridioides mangenotii</name>
    <dbReference type="NCBI Taxonomy" id="1540"/>
    <lineage>
        <taxon>Bacteria</taxon>
        <taxon>Bacillati</taxon>
        <taxon>Bacillota</taxon>
        <taxon>Clostridia</taxon>
        <taxon>Peptostreptococcales</taxon>
        <taxon>Peptostreptococcaceae</taxon>
        <taxon>Metaclostridioides</taxon>
    </lineage>
</organism>
<dbReference type="Proteomes" id="UP000767291">
    <property type="component" value="Unassembled WGS sequence"/>
</dbReference>
<accession>A0ABS4E825</accession>
<evidence type="ECO:0000313" key="6">
    <source>
        <dbReference type="Proteomes" id="UP000767291"/>
    </source>
</evidence>
<evidence type="ECO:0000259" key="4">
    <source>
        <dbReference type="SMART" id="SM00729"/>
    </source>
</evidence>
<dbReference type="InterPro" id="IPR006638">
    <property type="entry name" value="Elp3/MiaA/NifB-like_rSAM"/>
</dbReference>
<dbReference type="CDD" id="cd01335">
    <property type="entry name" value="Radical_SAM"/>
    <property type="match status" value="1"/>
</dbReference>
<proteinExistence type="predicted"/>
<dbReference type="SFLD" id="SFLDG01084">
    <property type="entry name" value="Uncharacterised_Radical_SAM_Su"/>
    <property type="match status" value="1"/>
</dbReference>
<dbReference type="InterPro" id="IPR007197">
    <property type="entry name" value="rSAM"/>
</dbReference>
<dbReference type="PANTHER" id="PTHR43432">
    <property type="entry name" value="SLR0285 PROTEIN"/>
    <property type="match status" value="1"/>
</dbReference>
<dbReference type="PANTHER" id="PTHR43432:SF5">
    <property type="entry name" value="ELP3_MIAA_NIFB-LIKE RADICAL SAM CORE DOMAIN-CONTAINING PROTEIN"/>
    <property type="match status" value="1"/>
</dbReference>
<evidence type="ECO:0000256" key="2">
    <source>
        <dbReference type="ARBA" id="ARBA00023004"/>
    </source>
</evidence>
<keyword evidence="6" id="KW-1185">Reference proteome</keyword>
<reference evidence="5 6" key="1">
    <citation type="submission" date="2021-03" db="EMBL/GenBank/DDBJ databases">
        <title>Genomic Encyclopedia of Type Strains, Phase IV (KMG-IV): sequencing the most valuable type-strain genomes for metagenomic binning, comparative biology and taxonomic classification.</title>
        <authorList>
            <person name="Goeker M."/>
        </authorList>
    </citation>
    <scope>NUCLEOTIDE SEQUENCE [LARGE SCALE GENOMIC DNA]</scope>
    <source>
        <strain evidence="5 6">DSM 1289</strain>
    </source>
</reference>
<dbReference type="Pfam" id="PF04055">
    <property type="entry name" value="Radical_SAM"/>
    <property type="match status" value="1"/>
</dbReference>